<dbReference type="Gene3D" id="3.20.20.80">
    <property type="entry name" value="Glycosidases"/>
    <property type="match status" value="1"/>
</dbReference>
<dbReference type="InterPro" id="IPR017853">
    <property type="entry name" value="GH"/>
</dbReference>
<dbReference type="SUPFAM" id="SSF53335">
    <property type="entry name" value="S-adenosyl-L-methionine-dependent methyltransferases"/>
    <property type="match status" value="1"/>
</dbReference>
<dbReference type="InterPro" id="IPR029063">
    <property type="entry name" value="SAM-dependent_MTases_sf"/>
</dbReference>
<sequence length="685" mass="73506">MLPTPTTSHVSFDRIYEPSEDSYLLLDTLSSPSESTFLSTHFPTSTPPPLLLEVGTGSGVVLAFALAHAQKIFGRTDLATLGTDVNIFACNATAQTATLARQENLKTAGSWLDAVQADLTTPLRPGCVDVLIFNPPYVPTDSLPNAEFSAAAGEGEFERDSHLLSLSYAGGKDGMETTDRLLEQIPEVLSRRGVAYVLLCAQNRPESVMERVRAWEEGRGGWRAEKVGVSGVKAGWEKLCVVRIWREKIHIHDIPYLTRRSNRRRPCCIPPSGHLTRQAQHLILRSESHTSTPSRNPSILNINMKAGLLTIAALAAGASAHAVGHQHQHQHQHAHRRDENVVYQYEVVTVVAPPPGYQAAAPSAAPGYQPPPAPASNPPSYQPPKQNKPPAHTPPKENKPPAYNPPKPASTSAAPPPPKQDSPTNNNGSTNGLGLTYTPYTSAGGCKSAEQVMADFEKWDGYGLYRIYGVDCDQVCNVIAAVKAKNAKIMLGVFDIANVETEVQTIISDVNGDWSIVDTISIGNELVNKGTAVEAVLAALATARSLLTAAGFTGAIVTVDTFNAVIANPQLCEASDHAAINCHSYFDATGTAGGAGDFVAMQVQRVKEACGGKRVVVTETGWPYQGDANGNAVASIENQAIALASIKSKFTEDCILFSSLSDHWKVNTPATFMCEQYWGIYDHGN</sequence>
<feature type="compositionally biased region" description="Low complexity" evidence="4">
    <location>
        <begin position="424"/>
        <end position="433"/>
    </location>
</feature>
<dbReference type="InterPro" id="IPR002052">
    <property type="entry name" value="DNA_methylase_N6_adenine_CS"/>
</dbReference>
<keyword evidence="6" id="KW-1185">Reference proteome</keyword>
<comment type="subcellular location">
    <subcellularLocation>
        <location evidence="1">Cell envelope</location>
    </subcellularLocation>
</comment>
<keyword evidence="3" id="KW-0378">Hydrolase</keyword>
<dbReference type="GO" id="GO:0071555">
    <property type="term" value="P:cell wall organization"/>
    <property type="evidence" value="ECO:0007669"/>
    <property type="project" value="TreeGrafter"/>
</dbReference>
<evidence type="ECO:0000256" key="2">
    <source>
        <dbReference type="ARBA" id="ARBA00008773"/>
    </source>
</evidence>
<evidence type="ECO:0000256" key="1">
    <source>
        <dbReference type="ARBA" id="ARBA00004196"/>
    </source>
</evidence>
<dbReference type="GO" id="GO:0008168">
    <property type="term" value="F:methyltransferase activity"/>
    <property type="evidence" value="ECO:0007669"/>
    <property type="project" value="InterPro"/>
</dbReference>
<dbReference type="PANTHER" id="PTHR16631">
    <property type="entry name" value="GLUCAN 1,3-BETA-GLUCOSIDASE"/>
    <property type="match status" value="1"/>
</dbReference>
<proteinExistence type="inferred from homology"/>
<dbReference type="FunFam" id="3.40.50.150:FF:000274">
    <property type="entry name" value="ERF1 methyltransferase catalytic subunit MTQ2"/>
    <property type="match status" value="1"/>
</dbReference>
<feature type="region of interest" description="Disordered" evidence="4">
    <location>
        <begin position="359"/>
        <end position="433"/>
    </location>
</feature>
<evidence type="ECO:0000313" key="5">
    <source>
        <dbReference type="EMBL" id="SMQ55079.1"/>
    </source>
</evidence>
<gene>
    <name evidence="5" type="ORF">ZT3D7_G10234</name>
</gene>
<accession>A0A1X7S612</accession>
<feature type="compositionally biased region" description="Pro residues" evidence="4">
    <location>
        <begin position="402"/>
        <end position="420"/>
    </location>
</feature>
<reference evidence="5 6" key="1">
    <citation type="submission" date="2016-06" db="EMBL/GenBank/DDBJ databases">
        <authorList>
            <person name="Kjaerup R.B."/>
            <person name="Dalgaard T.S."/>
            <person name="Juul-Madsen H.R."/>
        </authorList>
    </citation>
    <scope>NUCLEOTIDE SEQUENCE [LARGE SCALE GENOMIC DNA]</scope>
</reference>
<dbReference type="Gene3D" id="3.40.50.150">
    <property type="entry name" value="Vaccinia Virus protein VP39"/>
    <property type="match status" value="1"/>
</dbReference>
<dbReference type="SUPFAM" id="SSF51445">
    <property type="entry name" value="(Trans)glycosidases"/>
    <property type="match status" value="1"/>
</dbReference>
<dbReference type="GO" id="GO:0003676">
    <property type="term" value="F:nucleic acid binding"/>
    <property type="evidence" value="ECO:0007669"/>
    <property type="project" value="InterPro"/>
</dbReference>
<dbReference type="PANTHER" id="PTHR16631:SF14">
    <property type="entry name" value="FAMILY 17 GLUCOSIDASE SCW10-RELATED"/>
    <property type="match status" value="1"/>
</dbReference>
<evidence type="ECO:0008006" key="7">
    <source>
        <dbReference type="Google" id="ProtNLM"/>
    </source>
</evidence>
<dbReference type="GO" id="GO:0042973">
    <property type="term" value="F:glucan endo-1,3-beta-D-glucosidase activity"/>
    <property type="evidence" value="ECO:0007669"/>
    <property type="project" value="TreeGrafter"/>
</dbReference>
<dbReference type="AlphaFoldDB" id="A0A1X7S612"/>
<evidence type="ECO:0000256" key="4">
    <source>
        <dbReference type="SAM" id="MobiDB-lite"/>
    </source>
</evidence>
<dbReference type="STRING" id="1276538.A0A1X7S612"/>
<dbReference type="GO" id="GO:0032259">
    <property type="term" value="P:methylation"/>
    <property type="evidence" value="ECO:0007669"/>
    <property type="project" value="InterPro"/>
</dbReference>
<organism evidence="5 6">
    <name type="scientific">Zymoseptoria tritici (strain ST99CH_3D7)</name>
    <dbReference type="NCBI Taxonomy" id="1276538"/>
    <lineage>
        <taxon>Eukaryota</taxon>
        <taxon>Fungi</taxon>
        <taxon>Dikarya</taxon>
        <taxon>Ascomycota</taxon>
        <taxon>Pezizomycotina</taxon>
        <taxon>Dothideomycetes</taxon>
        <taxon>Dothideomycetidae</taxon>
        <taxon>Mycosphaerellales</taxon>
        <taxon>Mycosphaerellaceae</taxon>
        <taxon>Zymoseptoria</taxon>
    </lineage>
</organism>
<dbReference type="PROSITE" id="PS00092">
    <property type="entry name" value="N6_MTASE"/>
    <property type="match status" value="1"/>
</dbReference>
<evidence type="ECO:0000256" key="3">
    <source>
        <dbReference type="ARBA" id="ARBA00022801"/>
    </source>
</evidence>
<dbReference type="GO" id="GO:0009277">
    <property type="term" value="C:fungal-type cell wall"/>
    <property type="evidence" value="ECO:0007669"/>
    <property type="project" value="TreeGrafter"/>
</dbReference>
<dbReference type="GO" id="GO:0009986">
    <property type="term" value="C:cell surface"/>
    <property type="evidence" value="ECO:0007669"/>
    <property type="project" value="TreeGrafter"/>
</dbReference>
<evidence type="ECO:0000313" key="6">
    <source>
        <dbReference type="Proteomes" id="UP000215127"/>
    </source>
</evidence>
<protein>
    <recommendedName>
        <fullName evidence="7">Methyltransferase small domain-containing protein</fullName>
    </recommendedName>
</protein>
<dbReference type="Proteomes" id="UP000215127">
    <property type="component" value="Chromosome 11"/>
</dbReference>
<feature type="compositionally biased region" description="Pro residues" evidence="4">
    <location>
        <begin position="368"/>
        <end position="382"/>
    </location>
</feature>
<dbReference type="InterPro" id="IPR050732">
    <property type="entry name" value="Beta-glucan_modifiers"/>
</dbReference>
<name>A0A1X7S612_ZYMT9</name>
<comment type="similarity">
    <text evidence="2">Belongs to the glycosyl hydrolase 17 family.</text>
</comment>
<dbReference type="GO" id="GO:0005576">
    <property type="term" value="C:extracellular region"/>
    <property type="evidence" value="ECO:0007669"/>
    <property type="project" value="TreeGrafter"/>
</dbReference>
<dbReference type="EMBL" id="LT853702">
    <property type="protein sequence ID" value="SMQ55079.1"/>
    <property type="molecule type" value="Genomic_DNA"/>
</dbReference>